<feature type="transmembrane region" description="Helical" evidence="2">
    <location>
        <begin position="273"/>
        <end position="298"/>
    </location>
</feature>
<name>A0A840V5C4_9BACT</name>
<keyword evidence="3" id="KW-0732">Signal</keyword>
<evidence type="ECO:0000256" key="2">
    <source>
        <dbReference type="SAM" id="Phobius"/>
    </source>
</evidence>
<evidence type="ECO:0000256" key="1">
    <source>
        <dbReference type="SAM" id="Coils"/>
    </source>
</evidence>
<feature type="transmembrane region" description="Helical" evidence="2">
    <location>
        <begin position="235"/>
        <end position="252"/>
    </location>
</feature>
<comment type="caution">
    <text evidence="4">The sequence shown here is derived from an EMBL/GenBank/DDBJ whole genome shotgun (WGS) entry which is preliminary data.</text>
</comment>
<proteinExistence type="predicted"/>
<accession>A0A840V5C4</accession>
<protein>
    <submittedName>
        <fullName evidence="4">PAS domain-containing protein</fullName>
    </submittedName>
</protein>
<sequence>MPRLRLRFLVCCLTLSLGAVLSSVAQEARQETQEESATRRNLSAIEAQLPLLEQEQKSMAARRADLEKSLTDEEKTEIEREITEKRARIREIRANIRSLASGVPEDSWAREPSAPRTLNEEFQDVLSPILEQLRSATSGPREISELREDITNWETRLTLAQRALERMTGYPPDEQLGPEMATQLEEVRKLWETRRTEAKGELEALQARLAERENDNEGFVESLSRGVSGFWRGKGLNLLLSILAFLGVFLIGRRLHALLRRHSPLHKRENVPVYARLLDLLAGLLIGLFATFASLLVLYFRGDWLLLSIATIVIAATVIASRNSILPYAEQIRTILNLGSVREGERIFIDGIPWKVETLGFYCGFRNPQLGDFVLRLPIREVIGLRSRPLQRKEPWFPCSEDDWVLLSDGVFGKILTLTPECVVLLQLGGSRRQYAIPDFLALAPENLSKGYRISTSFGIDYNHQAIATTEVPEILVRGIHRALVASVERENVKSVKVEFRSAGASSLDYAILADFSGEVARSRNILERVIQRTCVELCNEHGWGIPFTQITLHQATPPPSEA</sequence>
<feature type="coiled-coil region" evidence="1">
    <location>
        <begin position="188"/>
        <end position="215"/>
    </location>
</feature>
<feature type="chain" id="PRO_5032917129" evidence="3">
    <location>
        <begin position="28"/>
        <end position="563"/>
    </location>
</feature>
<keyword evidence="1" id="KW-0175">Coiled coil</keyword>
<feature type="signal peptide" evidence="3">
    <location>
        <begin position="1"/>
        <end position="27"/>
    </location>
</feature>
<reference evidence="4 5" key="1">
    <citation type="submission" date="2020-08" db="EMBL/GenBank/DDBJ databases">
        <title>Genomic Encyclopedia of Type Strains, Phase IV (KMG-IV): sequencing the most valuable type-strain genomes for metagenomic binning, comparative biology and taxonomic classification.</title>
        <authorList>
            <person name="Goeker M."/>
        </authorList>
    </citation>
    <scope>NUCLEOTIDE SEQUENCE [LARGE SCALE GENOMIC DNA]</scope>
    <source>
        <strain evidence="4 5">YC6886</strain>
    </source>
</reference>
<dbReference type="RefSeq" id="WP_184014930.1">
    <property type="nucleotide sequence ID" value="NZ_JACHFD010000001.1"/>
</dbReference>
<evidence type="ECO:0000313" key="5">
    <source>
        <dbReference type="Proteomes" id="UP000557717"/>
    </source>
</evidence>
<keyword evidence="2" id="KW-0812">Transmembrane</keyword>
<keyword evidence="2" id="KW-0472">Membrane</keyword>
<keyword evidence="2" id="KW-1133">Transmembrane helix</keyword>
<gene>
    <name evidence="4" type="ORF">HNR46_000209</name>
</gene>
<dbReference type="AlphaFoldDB" id="A0A840V5C4"/>
<dbReference type="Proteomes" id="UP000557717">
    <property type="component" value="Unassembled WGS sequence"/>
</dbReference>
<keyword evidence="5" id="KW-1185">Reference proteome</keyword>
<evidence type="ECO:0000313" key="4">
    <source>
        <dbReference type="EMBL" id="MBB5349988.1"/>
    </source>
</evidence>
<feature type="transmembrane region" description="Helical" evidence="2">
    <location>
        <begin position="304"/>
        <end position="321"/>
    </location>
</feature>
<dbReference type="EMBL" id="JACHFD010000001">
    <property type="protein sequence ID" value="MBB5349988.1"/>
    <property type="molecule type" value="Genomic_DNA"/>
</dbReference>
<organism evidence="4 5">
    <name type="scientific">Haloferula luteola</name>
    <dbReference type="NCBI Taxonomy" id="595692"/>
    <lineage>
        <taxon>Bacteria</taxon>
        <taxon>Pseudomonadati</taxon>
        <taxon>Verrucomicrobiota</taxon>
        <taxon>Verrucomicrobiia</taxon>
        <taxon>Verrucomicrobiales</taxon>
        <taxon>Verrucomicrobiaceae</taxon>
        <taxon>Haloferula</taxon>
    </lineage>
</organism>
<evidence type="ECO:0000256" key="3">
    <source>
        <dbReference type="SAM" id="SignalP"/>
    </source>
</evidence>